<proteinExistence type="predicted"/>
<keyword evidence="3" id="KW-1185">Reference proteome</keyword>
<sequence>MGVQAGEQRRRRQDVPGPHQLDGQQLVGPGGEVFRLAAGMQVVAEIQQGQRTVLEYLTSPVKNLWPVINTHLPTRH</sequence>
<accession>A0ABX5SC14</accession>
<name>A0ABX5SC14_9BURK</name>
<evidence type="ECO:0000256" key="1">
    <source>
        <dbReference type="SAM" id="MobiDB-lite"/>
    </source>
</evidence>
<dbReference type="EMBL" id="CP038026">
    <property type="protein sequence ID" value="QBQ37063.1"/>
    <property type="molecule type" value="Genomic_DNA"/>
</dbReference>
<gene>
    <name evidence="2" type="ORF">E1742_13445</name>
</gene>
<feature type="region of interest" description="Disordered" evidence="1">
    <location>
        <begin position="1"/>
        <end position="26"/>
    </location>
</feature>
<evidence type="ECO:0000313" key="3">
    <source>
        <dbReference type="Proteomes" id="UP000294359"/>
    </source>
</evidence>
<organism evidence="2 3">
    <name type="scientific">Pseudoduganella plicata</name>
    <dbReference type="NCBI Taxonomy" id="321984"/>
    <lineage>
        <taxon>Bacteria</taxon>
        <taxon>Pseudomonadati</taxon>
        <taxon>Pseudomonadota</taxon>
        <taxon>Betaproteobacteria</taxon>
        <taxon>Burkholderiales</taxon>
        <taxon>Oxalobacteraceae</taxon>
        <taxon>Telluria group</taxon>
        <taxon>Pseudoduganella</taxon>
    </lineage>
</organism>
<evidence type="ECO:0008006" key="4">
    <source>
        <dbReference type="Google" id="ProtNLM"/>
    </source>
</evidence>
<protein>
    <recommendedName>
        <fullName evidence="4">HlyD family secretion protein</fullName>
    </recommendedName>
</protein>
<dbReference type="Proteomes" id="UP000294359">
    <property type="component" value="Chromosome"/>
</dbReference>
<evidence type="ECO:0000313" key="2">
    <source>
        <dbReference type="EMBL" id="QBQ37063.1"/>
    </source>
</evidence>
<reference evidence="2 3" key="1">
    <citation type="submission" date="2019-03" db="EMBL/GenBank/DDBJ databases">
        <title>Draft Genome Sequences of Six Type Strains of the Genus Massilia.</title>
        <authorList>
            <person name="Miess H."/>
            <person name="Frediansyhah A."/>
            <person name="Gross H."/>
        </authorList>
    </citation>
    <scope>NUCLEOTIDE SEQUENCE [LARGE SCALE GENOMIC DNA]</scope>
    <source>
        <strain evidence="2 3">DSM 17505</strain>
    </source>
</reference>